<dbReference type="RefSeq" id="WP_128519498.1">
    <property type="nucleotide sequence ID" value="NZ_JAQYEM010000067.1"/>
</dbReference>
<sequence>MARNKKRISKRTRNRLIFAGGVIVVLLLLFLLIRALFGLFFSSNDTSSTNTDSNKTVVSFMGVGDNLIHETVYNDAKQNDGTYNFKKMYTNFKKDATNSDISFINQKTVLGGEKLGLSGYPTFNSPTEIAQNLEDTGFNLVNLATNHSLDKGEEGIANELKAFKKTNIVTDGVYTSQKEFDTIPTFKKKGITFSFLAYTFGTNGITADHDYNVSYLDDDQIKTEVKKVKKISDVVIVSGHWGDENTFKPNSLQKHYAKLFTDCGVDVVIGTHPHTIQPVKWIKGSSGNKMLCVYSLGNFLGGMLSTDNVIGGEIKFDFVKEKKKISIKNVKWIPIVIH</sequence>
<protein>
    <submittedName>
        <fullName evidence="4">CapA family protein</fullName>
    </submittedName>
</protein>
<dbReference type="PANTHER" id="PTHR33393">
    <property type="entry name" value="POLYGLUTAMINE SYNTHESIS ACCESSORY PROTEIN RV0574C-RELATED"/>
    <property type="match status" value="1"/>
</dbReference>
<accession>A0A3N0I2U5</accession>
<keyword evidence="2" id="KW-1133">Transmembrane helix</keyword>
<name>A0A3N0I2U5_9FIRM</name>
<keyword evidence="2" id="KW-0812">Transmembrane</keyword>
<dbReference type="AlphaFoldDB" id="A0A3N0I2U5"/>
<gene>
    <name evidence="4" type="ORF">EDX97_01915</name>
</gene>
<keyword evidence="2" id="KW-0472">Membrane</keyword>
<dbReference type="SMART" id="SM00854">
    <property type="entry name" value="PGA_cap"/>
    <property type="match status" value="1"/>
</dbReference>
<dbReference type="EMBL" id="RJQC01000001">
    <property type="protein sequence ID" value="RNM31339.1"/>
    <property type="molecule type" value="Genomic_DNA"/>
</dbReference>
<dbReference type="OrthoDB" id="9810906at2"/>
<comment type="caution">
    <text evidence="4">The sequence shown here is derived from an EMBL/GenBank/DDBJ whole genome shotgun (WGS) entry which is preliminary data.</text>
</comment>
<feature type="transmembrane region" description="Helical" evidence="2">
    <location>
        <begin position="16"/>
        <end position="41"/>
    </location>
</feature>
<dbReference type="CDD" id="cd07381">
    <property type="entry name" value="MPP_CapA"/>
    <property type="match status" value="1"/>
</dbReference>
<evidence type="ECO:0000256" key="2">
    <source>
        <dbReference type="SAM" id="Phobius"/>
    </source>
</evidence>
<dbReference type="InterPro" id="IPR029052">
    <property type="entry name" value="Metallo-depent_PP-like"/>
</dbReference>
<evidence type="ECO:0000256" key="1">
    <source>
        <dbReference type="ARBA" id="ARBA00005662"/>
    </source>
</evidence>
<dbReference type="InterPro" id="IPR052169">
    <property type="entry name" value="CW_Biosynth-Accessory"/>
</dbReference>
<feature type="domain" description="Capsule synthesis protein CapA" evidence="3">
    <location>
        <begin position="59"/>
        <end position="303"/>
    </location>
</feature>
<evidence type="ECO:0000259" key="3">
    <source>
        <dbReference type="SMART" id="SM00854"/>
    </source>
</evidence>
<proteinExistence type="inferred from homology"/>
<dbReference type="SUPFAM" id="SSF56300">
    <property type="entry name" value="Metallo-dependent phosphatases"/>
    <property type="match status" value="1"/>
</dbReference>
<dbReference type="PANTHER" id="PTHR33393:SF12">
    <property type="entry name" value="CAPSULE BIOSYNTHESIS PROTEIN CAPA"/>
    <property type="match status" value="1"/>
</dbReference>
<dbReference type="InterPro" id="IPR019079">
    <property type="entry name" value="Capsule_synth_CapA"/>
</dbReference>
<dbReference type="Gene3D" id="3.60.21.10">
    <property type="match status" value="1"/>
</dbReference>
<evidence type="ECO:0000313" key="5">
    <source>
        <dbReference type="Proteomes" id="UP000276568"/>
    </source>
</evidence>
<organism evidence="4 5">
    <name type="scientific">Absicoccus porci</name>
    <dbReference type="NCBI Taxonomy" id="2486576"/>
    <lineage>
        <taxon>Bacteria</taxon>
        <taxon>Bacillati</taxon>
        <taxon>Bacillota</taxon>
        <taxon>Erysipelotrichia</taxon>
        <taxon>Erysipelotrichales</taxon>
        <taxon>Erysipelotrichaceae</taxon>
        <taxon>Absicoccus</taxon>
    </lineage>
</organism>
<comment type="similarity">
    <text evidence="1">Belongs to the CapA family.</text>
</comment>
<reference evidence="4 5" key="1">
    <citation type="submission" date="2018-11" db="EMBL/GenBank/DDBJ databases">
        <title>Clostridium sp. nov., a member of the family Erysipelotrichaceae isolated from pig faeces.</title>
        <authorList>
            <person name="Chang Y.-H."/>
        </authorList>
    </citation>
    <scope>NUCLEOTIDE SEQUENCE [LARGE SCALE GENOMIC DNA]</scope>
    <source>
        <strain evidence="4 5">YH-panp20</strain>
    </source>
</reference>
<dbReference type="Proteomes" id="UP000276568">
    <property type="component" value="Unassembled WGS sequence"/>
</dbReference>
<evidence type="ECO:0000313" key="4">
    <source>
        <dbReference type="EMBL" id="RNM31339.1"/>
    </source>
</evidence>
<dbReference type="Pfam" id="PF09587">
    <property type="entry name" value="PGA_cap"/>
    <property type="match status" value="1"/>
</dbReference>
<keyword evidence="5" id="KW-1185">Reference proteome</keyword>